<dbReference type="InterPro" id="IPR000219">
    <property type="entry name" value="DH_dom"/>
</dbReference>
<dbReference type="EMBL" id="JAHRIQ010048422">
    <property type="protein sequence ID" value="MEQ2237155.1"/>
    <property type="molecule type" value="Genomic_DNA"/>
</dbReference>
<sequence length="688" mass="78290">MKTSRERRQYRREEIWEWKAAGKSYRLPADIRFQRPFWPPLRKDRQNEKERKQCCNGQRQEGEDQDEGGRHWKAEDDGVLIHPQKLSSYNRVDSMYGFKIDNTSNLEYDLKPGNGIPIGFSNVENDFHGRGGTTDHPEDYSPQLDLSSALKPTPLEQAWDLQSPSAGLYPCLEPQEDELSLPDPDSLEEGEASSDEELPCMTFQSKYMNIFPLYQEYSLQAIRDEVGKLKDGFVSDLLKSGSFHGLRSSSTPRDNLEAASSCLTPDSNSSSPTNFHGRRSAVRRHSHCGVVSPNQSPNSSFAEPCFHERAASLSSSRCLEYKTPEICIEDPSPTPPPSIKLTSCTLWQDLEEVKASGLLNIVTPKEISLQESMFELIGSEVSYLKSLGVVVNHFCASKELKKTMSEMEHCTVFHNIRHVMEANSKFLLDLEARLGESLIIFQVGDIVLQHCGNFQQHYVPYVSNMTYQETTVNQLMRQNKYFVYALKKLESDPVCQKQRLKSFLVLPFQRITRIRLLLESILKVTEPESEAASNLKKAIKGIHEIVLECDQKMERRKRLEELVSLEVLMDFSDIKSVPLVKSTRFLIHHGPLATVGTYGSKVSIVRIYLHLFNDLLIISSKKYQRFIVLDYVLFPEHVTVLQNKVLGLPPDSFLLNLSQSQIGPPTAMILIANGSFEKEVWIKAFSKK</sequence>
<evidence type="ECO:0000256" key="1">
    <source>
        <dbReference type="SAM" id="MobiDB-lite"/>
    </source>
</evidence>
<organism evidence="3 4">
    <name type="scientific">Ilyodon furcidens</name>
    <name type="common">goldbreast splitfin</name>
    <dbReference type="NCBI Taxonomy" id="33524"/>
    <lineage>
        <taxon>Eukaryota</taxon>
        <taxon>Metazoa</taxon>
        <taxon>Chordata</taxon>
        <taxon>Craniata</taxon>
        <taxon>Vertebrata</taxon>
        <taxon>Euteleostomi</taxon>
        <taxon>Actinopterygii</taxon>
        <taxon>Neopterygii</taxon>
        <taxon>Teleostei</taxon>
        <taxon>Neoteleostei</taxon>
        <taxon>Acanthomorphata</taxon>
        <taxon>Ovalentaria</taxon>
        <taxon>Atherinomorphae</taxon>
        <taxon>Cyprinodontiformes</taxon>
        <taxon>Goodeidae</taxon>
        <taxon>Ilyodon</taxon>
    </lineage>
</organism>
<dbReference type="Proteomes" id="UP001482620">
    <property type="component" value="Unassembled WGS sequence"/>
</dbReference>
<proteinExistence type="predicted"/>
<dbReference type="PANTHER" id="PTHR12845:SF2">
    <property type="entry name" value="DH DOMAIN-CONTAINING PROTEIN-RELATED"/>
    <property type="match status" value="1"/>
</dbReference>
<reference evidence="3 4" key="1">
    <citation type="submission" date="2021-06" db="EMBL/GenBank/DDBJ databases">
        <authorList>
            <person name="Palmer J.M."/>
        </authorList>
    </citation>
    <scope>NUCLEOTIDE SEQUENCE [LARGE SCALE GENOMIC DNA]</scope>
    <source>
        <strain evidence="4">if_2019</strain>
        <tissue evidence="3">Muscle</tissue>
    </source>
</reference>
<feature type="region of interest" description="Disordered" evidence="1">
    <location>
        <begin position="38"/>
        <end position="71"/>
    </location>
</feature>
<dbReference type="Pfam" id="PF00621">
    <property type="entry name" value="RhoGEF"/>
    <property type="match status" value="1"/>
</dbReference>
<evidence type="ECO:0000313" key="3">
    <source>
        <dbReference type="EMBL" id="MEQ2237155.1"/>
    </source>
</evidence>
<dbReference type="SUPFAM" id="SSF48065">
    <property type="entry name" value="DBL homology domain (DH-domain)"/>
    <property type="match status" value="1"/>
</dbReference>
<dbReference type="CDD" id="cd00160">
    <property type="entry name" value="RhoGEF"/>
    <property type="match status" value="1"/>
</dbReference>
<protein>
    <recommendedName>
        <fullName evidence="2">DH domain-containing protein</fullName>
    </recommendedName>
</protein>
<feature type="region of interest" description="Disordered" evidence="1">
    <location>
        <begin position="127"/>
        <end position="147"/>
    </location>
</feature>
<dbReference type="PANTHER" id="PTHR12845">
    <property type="entry name" value="GUANINE NUCLEOTIDE EXCHANGE FACTOR"/>
    <property type="match status" value="1"/>
</dbReference>
<dbReference type="Gene3D" id="1.20.900.10">
    <property type="entry name" value="Dbl homology (DH) domain"/>
    <property type="match status" value="1"/>
</dbReference>
<feature type="compositionally biased region" description="Basic and acidic residues" evidence="1">
    <location>
        <begin position="41"/>
        <end position="53"/>
    </location>
</feature>
<accession>A0ABV0TXZ6</accession>
<dbReference type="Gene3D" id="2.30.29.30">
    <property type="entry name" value="Pleckstrin-homology domain (PH domain)/Phosphotyrosine-binding domain (PTB)"/>
    <property type="match status" value="1"/>
</dbReference>
<feature type="compositionally biased region" description="Polar residues" evidence="1">
    <location>
        <begin position="261"/>
        <end position="274"/>
    </location>
</feature>
<gene>
    <name evidence="3" type="ORF">ILYODFUR_020282</name>
</gene>
<dbReference type="SUPFAM" id="SSF50729">
    <property type="entry name" value="PH domain-like"/>
    <property type="match status" value="1"/>
</dbReference>
<dbReference type="SMART" id="SM00325">
    <property type="entry name" value="RhoGEF"/>
    <property type="match status" value="1"/>
</dbReference>
<dbReference type="InterPro" id="IPR047271">
    <property type="entry name" value="Ephexin-like"/>
</dbReference>
<feature type="region of interest" description="Disordered" evidence="1">
    <location>
        <begin position="244"/>
        <end position="278"/>
    </location>
</feature>
<feature type="compositionally biased region" description="Basic and acidic residues" evidence="1">
    <location>
        <begin position="127"/>
        <end position="139"/>
    </location>
</feature>
<dbReference type="InterPro" id="IPR011993">
    <property type="entry name" value="PH-like_dom_sf"/>
</dbReference>
<dbReference type="InterPro" id="IPR035899">
    <property type="entry name" value="DBL_dom_sf"/>
</dbReference>
<evidence type="ECO:0000313" key="4">
    <source>
        <dbReference type="Proteomes" id="UP001482620"/>
    </source>
</evidence>
<keyword evidence="4" id="KW-1185">Reference proteome</keyword>
<feature type="compositionally biased region" description="Acidic residues" evidence="1">
    <location>
        <begin position="174"/>
        <end position="198"/>
    </location>
</feature>
<feature type="region of interest" description="Disordered" evidence="1">
    <location>
        <begin position="166"/>
        <end position="198"/>
    </location>
</feature>
<comment type="caution">
    <text evidence="3">The sequence shown here is derived from an EMBL/GenBank/DDBJ whole genome shotgun (WGS) entry which is preliminary data.</text>
</comment>
<evidence type="ECO:0000259" key="2">
    <source>
        <dbReference type="PROSITE" id="PS50010"/>
    </source>
</evidence>
<dbReference type="PROSITE" id="PS50010">
    <property type="entry name" value="DH_2"/>
    <property type="match status" value="1"/>
</dbReference>
<name>A0ABV0TXZ6_9TELE</name>
<feature type="domain" description="DH" evidence="2">
    <location>
        <begin position="368"/>
        <end position="552"/>
    </location>
</feature>